<name>A0A848GLP4_9BACT</name>
<keyword evidence="3" id="KW-1185">Reference proteome</keyword>
<accession>A0A848GLP4</accession>
<evidence type="ECO:0000259" key="1">
    <source>
        <dbReference type="Pfam" id="PF03625"/>
    </source>
</evidence>
<reference evidence="2 3" key="1">
    <citation type="submission" date="2020-04" db="EMBL/GenBank/DDBJ databases">
        <title>Chitinophaga sp. G-6-1-13 sp. nov., isolated from soil.</title>
        <authorList>
            <person name="Dahal R.H."/>
            <person name="Chaudhary D.K."/>
        </authorList>
    </citation>
    <scope>NUCLEOTIDE SEQUENCE [LARGE SCALE GENOMIC DNA]</scope>
    <source>
        <strain evidence="2 3">G-6-1-13</strain>
    </source>
</reference>
<dbReference type="PANTHER" id="PTHR38342">
    <property type="entry name" value="SLR5037 PROTEIN"/>
    <property type="match status" value="1"/>
</dbReference>
<dbReference type="RefSeq" id="WP_169226593.1">
    <property type="nucleotide sequence ID" value="NZ_JABBGC010000002.1"/>
</dbReference>
<gene>
    <name evidence="2" type="ORF">HHL17_20150</name>
</gene>
<dbReference type="PANTHER" id="PTHR38342:SF2">
    <property type="entry name" value="INNER MEMBRANE OR EXPORTED"/>
    <property type="match status" value="1"/>
</dbReference>
<dbReference type="Pfam" id="PF03625">
    <property type="entry name" value="DUF302"/>
    <property type="match status" value="1"/>
</dbReference>
<proteinExistence type="predicted"/>
<dbReference type="SUPFAM" id="SSF103247">
    <property type="entry name" value="TT1751-like"/>
    <property type="match status" value="1"/>
</dbReference>
<protein>
    <submittedName>
        <fullName evidence="2">DUF302 domain-containing protein</fullName>
    </submittedName>
</protein>
<evidence type="ECO:0000313" key="2">
    <source>
        <dbReference type="EMBL" id="NML39525.1"/>
    </source>
</evidence>
<dbReference type="CDD" id="cd14797">
    <property type="entry name" value="DUF302"/>
    <property type="match status" value="1"/>
</dbReference>
<dbReference type="InterPro" id="IPR005180">
    <property type="entry name" value="DUF302"/>
</dbReference>
<comment type="caution">
    <text evidence="2">The sequence shown here is derived from an EMBL/GenBank/DDBJ whole genome shotgun (WGS) entry which is preliminary data.</text>
</comment>
<dbReference type="Gene3D" id="3.30.310.70">
    <property type="entry name" value="TT1751-like domain"/>
    <property type="match status" value="1"/>
</dbReference>
<organism evidence="2 3">
    <name type="scientific">Chitinophaga fulva</name>
    <dbReference type="NCBI Taxonomy" id="2728842"/>
    <lineage>
        <taxon>Bacteria</taxon>
        <taxon>Pseudomonadati</taxon>
        <taxon>Bacteroidota</taxon>
        <taxon>Chitinophagia</taxon>
        <taxon>Chitinophagales</taxon>
        <taxon>Chitinophagaceae</taxon>
        <taxon>Chitinophaga</taxon>
    </lineage>
</organism>
<feature type="domain" description="DUF302" evidence="1">
    <location>
        <begin position="36"/>
        <end position="97"/>
    </location>
</feature>
<evidence type="ECO:0000313" key="3">
    <source>
        <dbReference type="Proteomes" id="UP000583266"/>
    </source>
</evidence>
<dbReference type="InterPro" id="IPR035923">
    <property type="entry name" value="TT1751-like_sf"/>
</dbReference>
<dbReference type="EMBL" id="JABBGC010000002">
    <property type="protein sequence ID" value="NML39525.1"/>
    <property type="molecule type" value="Genomic_DNA"/>
</dbReference>
<sequence>MKNEYHTLLLDQPFDTVLATAKTAITDNGWLLLHEINPQQILAGHGYHIPGTRQLFFFHPSYLHALREEDAAAVMEVPLKLLIQEVSAQQTAIRYFDIDHHFEGYTENINSITAAIKTQQAAVLTQIQAALSH</sequence>
<dbReference type="AlphaFoldDB" id="A0A848GLP4"/>
<dbReference type="Proteomes" id="UP000583266">
    <property type="component" value="Unassembled WGS sequence"/>
</dbReference>